<gene>
    <name evidence="6" type="ORF">SAMN05660862_3197</name>
</gene>
<dbReference type="Proteomes" id="UP000192980">
    <property type="component" value="Unassembled WGS sequence"/>
</dbReference>
<comment type="subcellular location">
    <subcellularLocation>
        <location evidence="1">Cell membrane</location>
        <topology evidence="1">Multi-pass membrane protein</topology>
    </subcellularLocation>
</comment>
<keyword evidence="3" id="KW-0812">Transmembrane</keyword>
<sequence length="68" mass="7721">MNMLFLNVGGLELIVILLLSLIYIYTFYHAITNPNLTGNLRIVWIIVLLVLNGLGVILYWLFGKNGSR</sequence>
<dbReference type="GO" id="GO:0005886">
    <property type="term" value="C:plasma membrane"/>
    <property type="evidence" value="ECO:0007669"/>
    <property type="project" value="UniProtKB-SubCell"/>
</dbReference>
<dbReference type="RefSeq" id="WP_085473890.1">
    <property type="nucleotide sequence ID" value="NZ_CP038029.1"/>
</dbReference>
<dbReference type="AlphaFoldDB" id="A0A1X7KSY1"/>
<dbReference type="STRING" id="561061.SAMN05660862_3197"/>
<dbReference type="EMBL" id="FXAU01000006">
    <property type="protein sequence ID" value="SMG44670.1"/>
    <property type="molecule type" value="Genomic_DNA"/>
</dbReference>
<reference evidence="6 7" key="1">
    <citation type="submission" date="2017-04" db="EMBL/GenBank/DDBJ databases">
        <authorList>
            <person name="Afonso C.L."/>
            <person name="Miller P.J."/>
            <person name="Scott M.A."/>
            <person name="Spackman E."/>
            <person name="Goraichik I."/>
            <person name="Dimitrov K.M."/>
            <person name="Suarez D.L."/>
            <person name="Swayne D.E."/>
        </authorList>
    </citation>
    <scope>NUCLEOTIDE SEQUENCE [LARGE SCALE GENOMIC DNA]</scope>
    <source>
        <strain evidence="6 7">DSM 22418</strain>
    </source>
</reference>
<evidence type="ECO:0000313" key="7">
    <source>
        <dbReference type="Proteomes" id="UP000192980"/>
    </source>
</evidence>
<accession>A0A1X7KSY1</accession>
<dbReference type="Pfam" id="PF13396">
    <property type="entry name" value="PLDc_N"/>
    <property type="match status" value="1"/>
</dbReference>
<evidence type="ECO:0000256" key="3">
    <source>
        <dbReference type="ARBA" id="ARBA00022692"/>
    </source>
</evidence>
<organism evidence="6 7">
    <name type="scientific">Sphingobacterium psychroaquaticum</name>
    <dbReference type="NCBI Taxonomy" id="561061"/>
    <lineage>
        <taxon>Bacteria</taxon>
        <taxon>Pseudomonadati</taxon>
        <taxon>Bacteroidota</taxon>
        <taxon>Sphingobacteriia</taxon>
        <taxon>Sphingobacteriales</taxon>
        <taxon>Sphingobacteriaceae</taxon>
        <taxon>Sphingobacterium</taxon>
    </lineage>
</organism>
<dbReference type="InterPro" id="IPR027379">
    <property type="entry name" value="CLS_N"/>
</dbReference>
<proteinExistence type="predicted"/>
<evidence type="ECO:0000256" key="5">
    <source>
        <dbReference type="ARBA" id="ARBA00023136"/>
    </source>
</evidence>
<keyword evidence="4" id="KW-1133">Transmembrane helix</keyword>
<evidence type="ECO:0000256" key="2">
    <source>
        <dbReference type="ARBA" id="ARBA00022475"/>
    </source>
</evidence>
<protein>
    <submittedName>
        <fullName evidence="6">Phospholipase_D-nuclease N-terminal</fullName>
    </submittedName>
</protein>
<keyword evidence="2" id="KW-1003">Cell membrane</keyword>
<keyword evidence="5" id="KW-0472">Membrane</keyword>
<name>A0A1X7KSY1_9SPHI</name>
<evidence type="ECO:0000313" key="6">
    <source>
        <dbReference type="EMBL" id="SMG44670.1"/>
    </source>
</evidence>
<keyword evidence="7" id="KW-1185">Reference proteome</keyword>
<evidence type="ECO:0000256" key="1">
    <source>
        <dbReference type="ARBA" id="ARBA00004651"/>
    </source>
</evidence>
<evidence type="ECO:0000256" key="4">
    <source>
        <dbReference type="ARBA" id="ARBA00022989"/>
    </source>
</evidence>